<dbReference type="RefSeq" id="WP_106057490.1">
    <property type="nucleotide sequence ID" value="NZ_CP027228.1"/>
</dbReference>
<evidence type="ECO:0000256" key="6">
    <source>
        <dbReference type="SAM" id="Phobius"/>
    </source>
</evidence>
<dbReference type="PANTHER" id="PTHR35791">
    <property type="entry name" value="UPF0754 MEMBRANE PROTEIN YHEB"/>
    <property type="match status" value="1"/>
</dbReference>
<evidence type="ECO:0000256" key="2">
    <source>
        <dbReference type="ARBA" id="ARBA00008053"/>
    </source>
</evidence>
<dbReference type="GO" id="GO:0012505">
    <property type="term" value="C:endomembrane system"/>
    <property type="evidence" value="ECO:0007669"/>
    <property type="project" value="UniProtKB-SubCell"/>
</dbReference>
<feature type="transmembrane region" description="Helical" evidence="6">
    <location>
        <begin position="6"/>
        <end position="27"/>
    </location>
</feature>
<evidence type="ECO:0000313" key="7">
    <source>
        <dbReference type="EMBL" id="AVM48418.1"/>
    </source>
</evidence>
<dbReference type="AlphaFoldDB" id="A0A2S0L538"/>
<reference evidence="8" key="1">
    <citation type="submission" date="2018-02" db="EMBL/GenBank/DDBJ databases">
        <authorList>
            <person name="Holder M.E."/>
            <person name="Ajami N.J."/>
            <person name="Petrosino J.F."/>
        </authorList>
    </citation>
    <scope>NUCLEOTIDE SEQUENCE [LARGE SCALE GENOMIC DNA]</scope>
    <source>
        <strain evidence="8">CCUG 47132</strain>
    </source>
</reference>
<name>A0A2S0L538_9FIRM</name>
<feature type="transmembrane region" description="Helical" evidence="6">
    <location>
        <begin position="271"/>
        <end position="291"/>
    </location>
</feature>
<dbReference type="PANTHER" id="PTHR35791:SF1">
    <property type="entry name" value="UPF0754 MEMBRANE PROTEIN YHEB"/>
    <property type="match status" value="1"/>
</dbReference>
<evidence type="ECO:0000256" key="5">
    <source>
        <dbReference type="ARBA" id="ARBA00023136"/>
    </source>
</evidence>
<sequence length="292" mass="32473">MLKYIAAPLIGALIGYCTNYIAVKMLFRPRHEKYIFGHKVPLTPGAIPKGKTRLAKSVGNVISNHLVTSEDIESKALNEETEAAVTERIMKMLKSDIDSGFRAISSSEEEYEMITTNLDYAVTLRMADAVKSINFSDIIKVKGGQIIGEQLGGSMLGMFINPEMIDSILGSISDNIGRYVDDHCYNFLAPEVSRSMEKLRGDNIYDMITSNGVSDEELRAKVREIYRKTIKAVIPELIAKMDIASMVSQKIEDMEVEQLEDMVMEVMSKELTTIVNLGALIGFILGLVNLIF</sequence>
<proteinExistence type="inferred from homology"/>
<dbReference type="Proteomes" id="UP000237883">
    <property type="component" value="Chromosome"/>
</dbReference>
<evidence type="ECO:0000256" key="3">
    <source>
        <dbReference type="ARBA" id="ARBA00022692"/>
    </source>
</evidence>
<evidence type="ECO:0000256" key="4">
    <source>
        <dbReference type="ARBA" id="ARBA00022989"/>
    </source>
</evidence>
<keyword evidence="4 6" id="KW-1133">Transmembrane helix</keyword>
<gene>
    <name evidence="7" type="ORF">C5Q96_05985</name>
</gene>
<organism evidence="7 8">
    <name type="scientific">Mogibacterium diversum</name>
    <dbReference type="NCBI Taxonomy" id="114527"/>
    <lineage>
        <taxon>Bacteria</taxon>
        <taxon>Bacillati</taxon>
        <taxon>Bacillota</taxon>
        <taxon>Clostridia</taxon>
        <taxon>Peptostreptococcales</taxon>
        <taxon>Anaerovoracaceae</taxon>
        <taxon>Mogibacterium</taxon>
    </lineage>
</organism>
<dbReference type="GeneID" id="78391811"/>
<dbReference type="InterPro" id="IPR007383">
    <property type="entry name" value="DUF445"/>
</dbReference>
<evidence type="ECO:0000256" key="1">
    <source>
        <dbReference type="ARBA" id="ARBA00004308"/>
    </source>
</evidence>
<keyword evidence="8" id="KW-1185">Reference proteome</keyword>
<accession>A0A2S0L538</accession>
<comment type="subcellular location">
    <subcellularLocation>
        <location evidence="1">Endomembrane system</location>
    </subcellularLocation>
</comment>
<protein>
    <submittedName>
        <fullName evidence="7">DUF445 domain-containing protein</fullName>
    </submittedName>
</protein>
<comment type="similarity">
    <text evidence="2">Belongs to the UPF0754 family.</text>
</comment>
<dbReference type="OrthoDB" id="9787430at2"/>
<evidence type="ECO:0000313" key="8">
    <source>
        <dbReference type="Proteomes" id="UP000237883"/>
    </source>
</evidence>
<keyword evidence="3 6" id="KW-0812">Transmembrane</keyword>
<keyword evidence="5 6" id="KW-0472">Membrane</keyword>
<dbReference type="Pfam" id="PF04286">
    <property type="entry name" value="DUF445"/>
    <property type="match status" value="1"/>
</dbReference>
<dbReference type="KEGG" id="mdv:C5Q96_05985"/>
<dbReference type="EMBL" id="CP027228">
    <property type="protein sequence ID" value="AVM48418.1"/>
    <property type="molecule type" value="Genomic_DNA"/>
</dbReference>